<feature type="transmembrane region" description="Helical" evidence="8">
    <location>
        <begin position="657"/>
        <end position="677"/>
    </location>
</feature>
<dbReference type="EMBL" id="JACHLL010000002">
    <property type="protein sequence ID" value="MBB6340891.1"/>
    <property type="molecule type" value="Genomic_DNA"/>
</dbReference>
<protein>
    <submittedName>
        <fullName evidence="12">Ca2+-transporting ATPase</fullName>
    </submittedName>
</protein>
<dbReference type="SUPFAM" id="SSF56784">
    <property type="entry name" value="HAD-like"/>
    <property type="match status" value="1"/>
</dbReference>
<proteinExistence type="predicted"/>
<dbReference type="SFLD" id="SFLDS00003">
    <property type="entry name" value="Haloacid_Dehalogenase"/>
    <property type="match status" value="1"/>
</dbReference>
<reference evidence="12 13" key="1">
    <citation type="submission" date="2020-08" db="EMBL/GenBank/DDBJ databases">
        <title>Functional genomics of gut bacteria from endangered species of beetles.</title>
        <authorList>
            <person name="Carlos-Shanley C."/>
        </authorList>
    </citation>
    <scope>NUCLEOTIDE SEQUENCE [LARGE SCALE GENOMIC DNA]</scope>
    <source>
        <strain evidence="12 13">S00202</strain>
    </source>
</reference>
<dbReference type="InterPro" id="IPR023214">
    <property type="entry name" value="HAD_sf"/>
</dbReference>
<dbReference type="InterPro" id="IPR006068">
    <property type="entry name" value="ATPase_P-typ_cation-transptr_C"/>
</dbReference>
<dbReference type="RefSeq" id="WP_184681286.1">
    <property type="nucleotide sequence ID" value="NZ_JACHLL010000002.1"/>
</dbReference>
<evidence type="ECO:0000259" key="10">
    <source>
        <dbReference type="Pfam" id="PF00689"/>
    </source>
</evidence>
<dbReference type="Gene3D" id="3.40.50.1000">
    <property type="entry name" value="HAD superfamily/HAD-like"/>
    <property type="match status" value="2"/>
</dbReference>
<dbReference type="InterPro" id="IPR018303">
    <property type="entry name" value="ATPase_P-typ_P_site"/>
</dbReference>
<comment type="subcellular location">
    <subcellularLocation>
        <location evidence="1">Membrane</location>
        <topology evidence="1">Multi-pass membrane protein</topology>
    </subcellularLocation>
</comment>
<dbReference type="InterPro" id="IPR059000">
    <property type="entry name" value="ATPase_P-type_domA"/>
</dbReference>
<evidence type="ECO:0000256" key="7">
    <source>
        <dbReference type="ARBA" id="ARBA00023136"/>
    </source>
</evidence>
<evidence type="ECO:0000256" key="6">
    <source>
        <dbReference type="ARBA" id="ARBA00022989"/>
    </source>
</evidence>
<sequence length="842" mass="90696">MPEEFPRGLSQAEAAARLAAEGGNQWQQEATRGWPVLLGQLLREPMFVLLLAAGGLYLMMGDSREALILLGFVVIIMSITLLQERRTERVLEALRDLSSPRALVVRDGQPRRIPAPELVRDDILLLAEGDRVPADGLLLQAHELACDESMLSGESVPVAKFADGACAYAGTLVVRGQGVLQVTATGKHTELGRIGQSLQAIEVSDSPLRQEMARLTRRLTVLAGLLCLGLALLHWWLSSGWLAGLLSGITLAMGILPQEFAVILIVFMALGARRLAQHQVLTRQLNSIETLGQTTVLCVDKTGTLTHNRMRVAALQVADGYLDVQAWQDQALPEAYHELLEYAVLASETVPQDPMELAFQRFADDFLSGTEHLHADWALVREYELSAQQLAMSHLWQAQPHEPLFVACKGAPEAIVDLCHLGAEEQAKVLRQAAQMAEAGLRVLAVAKARHQQALGWPECQHDFEFSLVGLIGLLDPLRDEVPAAIAECQQAGIRVLMITGDHPRTARAIAQTAGIQTGEVHSGAELAAMSASQLADCVARSAVFARVSPAQKLAIVEALKGNGEVVAMTGDGVNDAPALKAAHIGIAMGKRGTDVAREAAALILLEDDFTAIVRAVALGRRIFANLRQALIYTLAVHVPIILLALLPLLFGWPLLLAPMHIAFLELVIDPACSIVFEAESGSRQLMKQRPRPLTEPLVSRAHVLMSLLQGAGVGLAVAVLYGYSLRQGVAVEVARGMAFSTLVLSNALLIFACRSAQSGWRAMFGGLSRTSFWVLSVTLAGVLLVCGVPAVAPLFAFQPPSALQWLLVVLVALSLLGYFSLLKWLLAGTQLQPSVRAQSSR</sequence>
<evidence type="ECO:0000256" key="4">
    <source>
        <dbReference type="ARBA" id="ARBA00022840"/>
    </source>
</evidence>
<dbReference type="GO" id="GO:0016020">
    <property type="term" value="C:membrane"/>
    <property type="evidence" value="ECO:0007669"/>
    <property type="project" value="UniProtKB-SubCell"/>
</dbReference>
<keyword evidence="6 8" id="KW-1133">Transmembrane helix</keyword>
<dbReference type="InterPro" id="IPR044492">
    <property type="entry name" value="P_typ_ATPase_HD_dom"/>
</dbReference>
<dbReference type="SUPFAM" id="SSF81653">
    <property type="entry name" value="Calcium ATPase, transduction domain A"/>
    <property type="match status" value="1"/>
</dbReference>
<accession>A0A7X0BRD1</accession>
<dbReference type="Pfam" id="PF00690">
    <property type="entry name" value="Cation_ATPase_N"/>
    <property type="match status" value="1"/>
</dbReference>
<dbReference type="Pfam" id="PF00122">
    <property type="entry name" value="E1-E2_ATPase"/>
    <property type="match status" value="1"/>
</dbReference>
<evidence type="ECO:0000256" key="8">
    <source>
        <dbReference type="SAM" id="Phobius"/>
    </source>
</evidence>
<dbReference type="AlphaFoldDB" id="A0A7X0BRD1"/>
<keyword evidence="4" id="KW-0067">ATP-binding</keyword>
<dbReference type="InterPro" id="IPR023298">
    <property type="entry name" value="ATPase_P-typ_TM_dom_sf"/>
</dbReference>
<dbReference type="SUPFAM" id="SSF81660">
    <property type="entry name" value="Metal cation-transporting ATPase, ATP-binding domain N"/>
    <property type="match status" value="1"/>
</dbReference>
<dbReference type="PRINTS" id="PR00120">
    <property type="entry name" value="HATPASE"/>
</dbReference>
<dbReference type="InterPro" id="IPR004014">
    <property type="entry name" value="ATPase_P-typ_cation-transptr_N"/>
</dbReference>
<dbReference type="Gene3D" id="1.20.1110.10">
    <property type="entry name" value="Calcium-transporting ATPase, transmembrane domain"/>
    <property type="match status" value="2"/>
</dbReference>
<evidence type="ECO:0000256" key="3">
    <source>
        <dbReference type="ARBA" id="ARBA00022741"/>
    </source>
</evidence>
<evidence type="ECO:0000313" key="12">
    <source>
        <dbReference type="EMBL" id="MBB6340891.1"/>
    </source>
</evidence>
<feature type="transmembrane region" description="Helical" evidence="8">
    <location>
        <begin position="773"/>
        <end position="797"/>
    </location>
</feature>
<dbReference type="Pfam" id="PF00689">
    <property type="entry name" value="Cation_ATPase_C"/>
    <property type="match status" value="1"/>
</dbReference>
<evidence type="ECO:0000259" key="9">
    <source>
        <dbReference type="Pfam" id="PF00122"/>
    </source>
</evidence>
<feature type="domain" description="Cation-transporting P-type ATPase C-terminal" evidence="10">
    <location>
        <begin position="654"/>
        <end position="826"/>
    </location>
</feature>
<dbReference type="PRINTS" id="PR00119">
    <property type="entry name" value="CATATPASE"/>
</dbReference>
<feature type="transmembrane region" description="Helical" evidence="8">
    <location>
        <begin position="219"/>
        <end position="237"/>
    </location>
</feature>
<name>A0A7X0BRD1_9PSED</name>
<dbReference type="Proteomes" id="UP000557193">
    <property type="component" value="Unassembled WGS sequence"/>
</dbReference>
<dbReference type="InterPro" id="IPR023299">
    <property type="entry name" value="ATPase_P-typ_cyto_dom_N"/>
</dbReference>
<comment type="caution">
    <text evidence="12">The sequence shown here is derived from an EMBL/GenBank/DDBJ whole genome shotgun (WGS) entry which is preliminary data.</text>
</comment>
<dbReference type="SUPFAM" id="SSF81665">
    <property type="entry name" value="Calcium ATPase, transmembrane domain M"/>
    <property type="match status" value="1"/>
</dbReference>
<organism evidence="12 13">
    <name type="scientific">Pseudomonas fluvialis</name>
    <dbReference type="NCBI Taxonomy" id="1793966"/>
    <lineage>
        <taxon>Bacteria</taxon>
        <taxon>Pseudomonadati</taxon>
        <taxon>Pseudomonadota</taxon>
        <taxon>Gammaproteobacteria</taxon>
        <taxon>Pseudomonadales</taxon>
        <taxon>Pseudomonadaceae</taxon>
        <taxon>Pseudomonas</taxon>
    </lineage>
</organism>
<feature type="domain" description="P-type ATPase A" evidence="9">
    <location>
        <begin position="97"/>
        <end position="198"/>
    </location>
</feature>
<dbReference type="Gene3D" id="2.70.150.10">
    <property type="entry name" value="Calcium-transporting ATPase, cytoplasmic transduction domain A"/>
    <property type="match status" value="1"/>
</dbReference>
<feature type="transmembrane region" description="Helical" evidence="8">
    <location>
        <begin position="630"/>
        <end position="651"/>
    </location>
</feature>
<dbReference type="Pfam" id="PF00702">
    <property type="entry name" value="Hydrolase"/>
    <property type="match status" value="1"/>
</dbReference>
<gene>
    <name evidence="12" type="ORF">HNP49_001048</name>
</gene>
<dbReference type="GO" id="GO:0016887">
    <property type="term" value="F:ATP hydrolysis activity"/>
    <property type="evidence" value="ECO:0007669"/>
    <property type="project" value="InterPro"/>
</dbReference>
<keyword evidence="2 8" id="KW-0812">Transmembrane</keyword>
<dbReference type="InterPro" id="IPR001757">
    <property type="entry name" value="P_typ_ATPase"/>
</dbReference>
<evidence type="ECO:0000313" key="13">
    <source>
        <dbReference type="Proteomes" id="UP000557193"/>
    </source>
</evidence>
<evidence type="ECO:0000259" key="11">
    <source>
        <dbReference type="Pfam" id="PF00690"/>
    </source>
</evidence>
<dbReference type="PROSITE" id="PS00154">
    <property type="entry name" value="ATPASE_E1_E2"/>
    <property type="match status" value="1"/>
</dbReference>
<dbReference type="SFLD" id="SFLDF00027">
    <property type="entry name" value="p-type_atpase"/>
    <property type="match status" value="1"/>
</dbReference>
<dbReference type="PANTHER" id="PTHR42861">
    <property type="entry name" value="CALCIUM-TRANSPORTING ATPASE"/>
    <property type="match status" value="1"/>
</dbReference>
<evidence type="ECO:0000256" key="1">
    <source>
        <dbReference type="ARBA" id="ARBA00004141"/>
    </source>
</evidence>
<dbReference type="GO" id="GO:0015662">
    <property type="term" value="F:P-type ion transporter activity"/>
    <property type="evidence" value="ECO:0007669"/>
    <property type="project" value="UniProtKB-ARBA"/>
</dbReference>
<keyword evidence="5" id="KW-1278">Translocase</keyword>
<dbReference type="NCBIfam" id="TIGR01494">
    <property type="entry name" value="ATPase_P-type"/>
    <property type="match status" value="2"/>
</dbReference>
<keyword evidence="13" id="KW-1185">Reference proteome</keyword>
<evidence type="ECO:0000256" key="2">
    <source>
        <dbReference type="ARBA" id="ARBA00022692"/>
    </source>
</evidence>
<feature type="transmembrane region" description="Helical" evidence="8">
    <location>
        <begin position="698"/>
        <end position="722"/>
    </location>
</feature>
<feature type="transmembrane region" description="Helical" evidence="8">
    <location>
        <begin position="803"/>
        <end position="827"/>
    </location>
</feature>
<feature type="transmembrane region" description="Helical" evidence="8">
    <location>
        <begin position="734"/>
        <end position="753"/>
    </location>
</feature>
<keyword evidence="7 8" id="KW-0472">Membrane</keyword>
<feature type="transmembrane region" description="Helical" evidence="8">
    <location>
        <begin position="249"/>
        <end position="270"/>
    </location>
</feature>
<dbReference type="InterPro" id="IPR008250">
    <property type="entry name" value="ATPase_P-typ_transduc_dom_A_sf"/>
</dbReference>
<feature type="transmembrane region" description="Helical" evidence="8">
    <location>
        <begin position="66"/>
        <end position="82"/>
    </location>
</feature>
<keyword evidence="3" id="KW-0547">Nucleotide-binding</keyword>
<dbReference type="InterPro" id="IPR036412">
    <property type="entry name" value="HAD-like_sf"/>
</dbReference>
<feature type="domain" description="Cation-transporting P-type ATPase N-terminal" evidence="11">
    <location>
        <begin position="6"/>
        <end position="56"/>
    </location>
</feature>
<evidence type="ECO:0000256" key="5">
    <source>
        <dbReference type="ARBA" id="ARBA00022967"/>
    </source>
</evidence>
<dbReference type="Gene3D" id="3.40.1110.10">
    <property type="entry name" value="Calcium-transporting ATPase, cytoplasmic domain N"/>
    <property type="match status" value="2"/>
</dbReference>
<dbReference type="SFLD" id="SFLDG00002">
    <property type="entry name" value="C1.7:_P-type_atpase_like"/>
    <property type="match status" value="1"/>
</dbReference>
<dbReference type="GO" id="GO:0005524">
    <property type="term" value="F:ATP binding"/>
    <property type="evidence" value="ECO:0007669"/>
    <property type="project" value="UniProtKB-KW"/>
</dbReference>